<dbReference type="RefSeq" id="WP_326086068.1">
    <property type="nucleotide sequence ID" value="NZ_JARLKZ010000003.1"/>
</dbReference>
<evidence type="ECO:0000313" key="4">
    <source>
        <dbReference type="EMBL" id="MEC0239127.1"/>
    </source>
</evidence>
<dbReference type="InterPro" id="IPR001647">
    <property type="entry name" value="HTH_TetR"/>
</dbReference>
<evidence type="ECO:0000313" key="5">
    <source>
        <dbReference type="Proteomes" id="UP001344632"/>
    </source>
</evidence>
<dbReference type="PANTHER" id="PTHR43479">
    <property type="entry name" value="ACREF/ENVCD OPERON REPRESSOR-RELATED"/>
    <property type="match status" value="1"/>
</dbReference>
<dbReference type="PRINTS" id="PR00455">
    <property type="entry name" value="HTHTETR"/>
</dbReference>
<protein>
    <submittedName>
        <fullName evidence="4">TetR/AcrR family transcriptional regulator</fullName>
    </submittedName>
</protein>
<dbReference type="InterPro" id="IPR009057">
    <property type="entry name" value="Homeodomain-like_sf"/>
</dbReference>
<dbReference type="InterPro" id="IPR050624">
    <property type="entry name" value="HTH-type_Tx_Regulator"/>
</dbReference>
<dbReference type="PANTHER" id="PTHR43479:SF11">
    <property type="entry name" value="ACREF_ENVCD OPERON REPRESSOR-RELATED"/>
    <property type="match status" value="1"/>
</dbReference>
<evidence type="ECO:0000256" key="1">
    <source>
        <dbReference type="ARBA" id="ARBA00023125"/>
    </source>
</evidence>
<proteinExistence type="predicted"/>
<dbReference type="EMBL" id="JARLKZ010000003">
    <property type="protein sequence ID" value="MEC0239127.1"/>
    <property type="molecule type" value="Genomic_DNA"/>
</dbReference>
<dbReference type="InterPro" id="IPR036271">
    <property type="entry name" value="Tet_transcr_reg_TetR-rel_C_sf"/>
</dbReference>
<name>A0ABU6GJ41_9BACL</name>
<dbReference type="Proteomes" id="UP001344632">
    <property type="component" value="Unassembled WGS sequence"/>
</dbReference>
<dbReference type="Pfam" id="PF00440">
    <property type="entry name" value="TetR_N"/>
    <property type="match status" value="1"/>
</dbReference>
<dbReference type="Gene3D" id="1.10.357.10">
    <property type="entry name" value="Tetracycline Repressor, domain 2"/>
    <property type="match status" value="1"/>
</dbReference>
<keyword evidence="5" id="KW-1185">Reference proteome</keyword>
<evidence type="ECO:0000256" key="2">
    <source>
        <dbReference type="PROSITE-ProRule" id="PRU00335"/>
    </source>
</evidence>
<keyword evidence="1 2" id="KW-0238">DNA-binding</keyword>
<dbReference type="SUPFAM" id="SSF46689">
    <property type="entry name" value="Homeodomain-like"/>
    <property type="match status" value="1"/>
</dbReference>
<organism evidence="4 5">
    <name type="scientific">Paenibacillus dokdonensis</name>
    <dbReference type="NCBI Taxonomy" id="2567944"/>
    <lineage>
        <taxon>Bacteria</taxon>
        <taxon>Bacillati</taxon>
        <taxon>Bacillota</taxon>
        <taxon>Bacilli</taxon>
        <taxon>Bacillales</taxon>
        <taxon>Paenibacillaceae</taxon>
        <taxon>Paenibacillus</taxon>
    </lineage>
</organism>
<evidence type="ECO:0000259" key="3">
    <source>
        <dbReference type="PROSITE" id="PS50977"/>
    </source>
</evidence>
<reference evidence="4 5" key="1">
    <citation type="submission" date="2023-03" db="EMBL/GenBank/DDBJ databases">
        <title>Bacillus Genome Sequencing.</title>
        <authorList>
            <person name="Dunlap C."/>
        </authorList>
    </citation>
    <scope>NUCLEOTIDE SEQUENCE [LARGE SCALE GENOMIC DNA]</scope>
    <source>
        <strain evidence="4 5">BD-525</strain>
    </source>
</reference>
<accession>A0ABU6GJ41</accession>
<dbReference type="SUPFAM" id="SSF48498">
    <property type="entry name" value="Tetracyclin repressor-like, C-terminal domain"/>
    <property type="match status" value="1"/>
</dbReference>
<sequence>MGSIHRDKHEAILDAGYTLFGTHGFYETKMSDIAELADIAKGTLYLYFNSKEDLFLAVTRRDCDEFLDRLQAELHSLETVQEQLECVSAHHLEYYYRCKQHTKLFFMAPNNHAELNEYLKQFMEMYTRMVADVLETVSSEDTMLFAQTYIGMLDRLKMDILYDTNFNEDDLRKRIRFASSLFIHGFMSAKPANEV</sequence>
<feature type="domain" description="HTH tetR-type" evidence="3">
    <location>
        <begin position="6"/>
        <end position="66"/>
    </location>
</feature>
<dbReference type="Gene3D" id="1.10.10.60">
    <property type="entry name" value="Homeodomain-like"/>
    <property type="match status" value="1"/>
</dbReference>
<dbReference type="PROSITE" id="PS50977">
    <property type="entry name" value="HTH_TETR_2"/>
    <property type="match status" value="1"/>
</dbReference>
<feature type="DNA-binding region" description="H-T-H motif" evidence="2">
    <location>
        <begin position="29"/>
        <end position="48"/>
    </location>
</feature>
<gene>
    <name evidence="4" type="ORF">P4H66_04485</name>
</gene>
<comment type="caution">
    <text evidence="4">The sequence shown here is derived from an EMBL/GenBank/DDBJ whole genome shotgun (WGS) entry which is preliminary data.</text>
</comment>